<gene>
    <name evidence="4" type="ORF">ABS766_08115</name>
</gene>
<protein>
    <submittedName>
        <fullName evidence="4">T9SS type A sorting domain-containing protein</fullName>
    </submittedName>
</protein>
<keyword evidence="1 2" id="KW-0732">Signal</keyword>
<evidence type="ECO:0000259" key="3">
    <source>
        <dbReference type="Pfam" id="PF18962"/>
    </source>
</evidence>
<keyword evidence="5" id="KW-1185">Reference proteome</keyword>
<dbReference type="Proteomes" id="UP001629156">
    <property type="component" value="Unassembled WGS sequence"/>
</dbReference>
<dbReference type="NCBIfam" id="TIGR04183">
    <property type="entry name" value="Por_Secre_tail"/>
    <property type="match status" value="1"/>
</dbReference>
<evidence type="ECO:0000256" key="2">
    <source>
        <dbReference type="SAM" id="SignalP"/>
    </source>
</evidence>
<proteinExistence type="predicted"/>
<dbReference type="Pfam" id="PF18962">
    <property type="entry name" value="Por_Secre_tail"/>
    <property type="match status" value="1"/>
</dbReference>
<reference evidence="4 5" key="1">
    <citation type="submission" date="2024-06" db="EMBL/GenBank/DDBJ databases">
        <authorList>
            <person name="Kaempfer P."/>
            <person name="Viver T."/>
        </authorList>
    </citation>
    <scope>NUCLEOTIDE SEQUENCE [LARGE SCALE GENOMIC DNA]</scope>
    <source>
        <strain evidence="4 5">ST-119</strain>
    </source>
</reference>
<evidence type="ECO:0000313" key="4">
    <source>
        <dbReference type="EMBL" id="MFL9844381.1"/>
    </source>
</evidence>
<accession>A0ABW8YYZ1</accession>
<feature type="chain" id="PRO_5046402735" evidence="2">
    <location>
        <begin position="20"/>
        <end position="408"/>
    </location>
</feature>
<comment type="caution">
    <text evidence="4">The sequence shown here is derived from an EMBL/GenBank/DDBJ whole genome shotgun (WGS) entry which is preliminary data.</text>
</comment>
<organism evidence="4 5">
    <name type="scientific">Flavobacterium rhizosphaerae</name>
    <dbReference type="NCBI Taxonomy" id="3163298"/>
    <lineage>
        <taxon>Bacteria</taxon>
        <taxon>Pseudomonadati</taxon>
        <taxon>Bacteroidota</taxon>
        <taxon>Flavobacteriia</taxon>
        <taxon>Flavobacteriales</taxon>
        <taxon>Flavobacteriaceae</taxon>
        <taxon>Flavobacterium</taxon>
    </lineage>
</organism>
<dbReference type="RefSeq" id="WP_408084630.1">
    <property type="nucleotide sequence ID" value="NZ_JBELPZ010000006.1"/>
</dbReference>
<feature type="domain" description="Secretion system C-terminal sorting" evidence="3">
    <location>
        <begin position="336"/>
        <end position="398"/>
    </location>
</feature>
<evidence type="ECO:0000313" key="5">
    <source>
        <dbReference type="Proteomes" id="UP001629156"/>
    </source>
</evidence>
<name>A0ABW8YYZ1_9FLAO</name>
<sequence length="408" mass="44928">MKLYYTIISFFLITSGVQAQVYGCTDPMSMNYNPNATVNNGTCTYATTSVTPESSVNLDGAVNETSGLILWNGLVYTHNDDNDINVYGIDPVTGQISSTLPVSGATNVDWEDIAQDDAFIYIADTGNNAHGNRTDLRIIRVNKTQLSNTTPQVEYINFSYEDQTDFSTANNNTTDFDCEAIVAGINNIYIFTKQWTSQQTGIYSIPKIPGNYTAQLMGTLDVGGLVTGATWIEQNNIIALSGYTVTLQPFIYLLYDYKDTDFLSGNKRKINVALPFYQVEGITTDNGIRYYLSNEHFQQGNAINTPQQLHFVDLSEYVGQYLSVMNDTFARAGIRIYPNPAADNLYIEGPVSLIGQSFYITDATGKVILTGMLESQSSQLDIATLQAGLYTVTITGYEGGSYKLAKKP</sequence>
<dbReference type="InterPro" id="IPR026444">
    <property type="entry name" value="Secre_tail"/>
</dbReference>
<feature type="signal peptide" evidence="2">
    <location>
        <begin position="1"/>
        <end position="19"/>
    </location>
</feature>
<dbReference type="EMBL" id="JBELPZ010000006">
    <property type="protein sequence ID" value="MFL9844381.1"/>
    <property type="molecule type" value="Genomic_DNA"/>
</dbReference>
<evidence type="ECO:0000256" key="1">
    <source>
        <dbReference type="ARBA" id="ARBA00022729"/>
    </source>
</evidence>